<evidence type="ECO:0000313" key="1">
    <source>
        <dbReference type="EMBL" id="OWY98259.1"/>
    </source>
</evidence>
<sequence length="136" mass="15131">MVRLSSRSYLHLLPEQAGECFDHPFYAQVLQVGQDEVMFKDRQVHYGQVIEVAGTAVTVATAGEQISTTTEHISPVSPIVALLLEHVKFPCDDWSSDEIEGIQVAIVDRVLGRNVKPHQRTSLTFWRGQSAKTATL</sequence>
<dbReference type="Proteomes" id="UP000198211">
    <property type="component" value="Unassembled WGS sequence"/>
</dbReference>
<gene>
    <name evidence="1" type="ORF">PHMEG_00031011</name>
</gene>
<dbReference type="AlphaFoldDB" id="A0A225V1D3"/>
<reference evidence="2" key="1">
    <citation type="submission" date="2017-03" db="EMBL/GenBank/DDBJ databases">
        <title>Phytopthora megakarya and P. palmivora, two closely related causual agents of cacao black pod achieved similar genome size and gene model numbers by different mechanisms.</title>
        <authorList>
            <person name="Ali S."/>
            <person name="Shao J."/>
            <person name="Larry D.J."/>
            <person name="Kronmiller B."/>
            <person name="Shen D."/>
            <person name="Strem M.D."/>
            <person name="Melnick R.L."/>
            <person name="Guiltinan M.J."/>
            <person name="Tyler B.M."/>
            <person name="Meinhardt L.W."/>
            <person name="Bailey B.A."/>
        </authorList>
    </citation>
    <scope>NUCLEOTIDE SEQUENCE [LARGE SCALE GENOMIC DNA]</scope>
    <source>
        <strain evidence="2">zdho120</strain>
    </source>
</reference>
<organism evidence="1 2">
    <name type="scientific">Phytophthora megakarya</name>
    <dbReference type="NCBI Taxonomy" id="4795"/>
    <lineage>
        <taxon>Eukaryota</taxon>
        <taxon>Sar</taxon>
        <taxon>Stramenopiles</taxon>
        <taxon>Oomycota</taxon>
        <taxon>Peronosporomycetes</taxon>
        <taxon>Peronosporales</taxon>
        <taxon>Peronosporaceae</taxon>
        <taxon>Phytophthora</taxon>
    </lineage>
</organism>
<protein>
    <submittedName>
        <fullName evidence="1">Uncharacterized protein</fullName>
    </submittedName>
</protein>
<comment type="caution">
    <text evidence="1">The sequence shown here is derived from an EMBL/GenBank/DDBJ whole genome shotgun (WGS) entry which is preliminary data.</text>
</comment>
<evidence type="ECO:0000313" key="2">
    <source>
        <dbReference type="Proteomes" id="UP000198211"/>
    </source>
</evidence>
<dbReference type="EMBL" id="NBNE01009580">
    <property type="protein sequence ID" value="OWY98259.1"/>
    <property type="molecule type" value="Genomic_DNA"/>
</dbReference>
<proteinExistence type="predicted"/>
<keyword evidence="2" id="KW-1185">Reference proteome</keyword>
<accession>A0A225V1D3</accession>
<name>A0A225V1D3_9STRA</name>
<dbReference type="OrthoDB" id="104486at2759"/>